<gene>
    <name evidence="7" type="ORF">HII30_17685</name>
</gene>
<feature type="signal peptide" evidence="4">
    <location>
        <begin position="1"/>
        <end position="35"/>
    </location>
</feature>
<dbReference type="GO" id="GO:0008253">
    <property type="term" value="F:5'-nucleotidase activity"/>
    <property type="evidence" value="ECO:0007669"/>
    <property type="project" value="TreeGrafter"/>
</dbReference>
<comment type="similarity">
    <text evidence="4">Belongs to the 5'-nucleotidase family.</text>
</comment>
<feature type="region of interest" description="Disordered" evidence="5">
    <location>
        <begin position="553"/>
        <end position="575"/>
    </location>
</feature>
<evidence type="ECO:0000313" key="8">
    <source>
        <dbReference type="Proteomes" id="UP000565468"/>
    </source>
</evidence>
<evidence type="ECO:0000256" key="5">
    <source>
        <dbReference type="SAM" id="MobiDB-lite"/>
    </source>
</evidence>
<sequence>MGWKLDWKKPVASLLTSALLSVQVLGGALGGTAAAAPAAANSAEDIEVHLLGINDLHGQLDTISTVSDKPAGTAAILAAYLKEARAKYKHSLLFHNGDAVGASAPISSLERDKPTLEWMNMMGFDVGSLGNHEFDQGVEALMAQLKGGVDPKNEKVTHDGVDFNYVNANVVDEKTGKPIIDPYTIKEVGGIKIGFIGLVTKSTPSKVSPAGTAGVRFLTAEEEVQAVEGYAKELQQQGVESIIVLAHDPATTREGETTGEAADLARALPANSPIDVIVAGDNHGYANGEVNGKLVVQAYSYGTAFEDIKLVIDPVTHDVKSKSAVVTTTFHEGVTPDADTVALVNKYLEKHPELTQPIGTTDGSITRTDAYNQESALGNLIADAMRSADFEDGEGPADFAFMNPGGIRADLPKGDVTFGDIAKIQPFGNTLVKLTLTGEQIRTLLKQQWGVKADGTADTKTLQISGMKYTANLSLPIEQRIISLAKADGTPISPKQEYTAVVNNFMAAGGDNYKVLTEAKESVPGPIDLDVFYDYIVNTFKGGEIKAGIEGRITNNPAAPEQPNPGPNPQPQPEAVFTDLDGVVWAQPAIQKLFSQGFIKGVSKDQYAPERNISRAEFAAMLVRVLNETGSGTSSVFKDVEAGSWYAEAVSIAANAGWVNGSGNGRFEPGREITREEMAIMAANALQGKDVLSTIDKDVELKGFADRGEITSYAEVSFAQLISAGILGGVAEGKLAPKGMASRAQAAVIMSRILDRVS</sequence>
<dbReference type="Gene3D" id="3.90.780.10">
    <property type="entry name" value="5'-Nucleotidase, C-terminal domain"/>
    <property type="match status" value="1"/>
</dbReference>
<evidence type="ECO:0000256" key="3">
    <source>
        <dbReference type="ARBA" id="ARBA00022729"/>
    </source>
</evidence>
<dbReference type="AlphaFoldDB" id="A0A848MBS3"/>
<dbReference type="EMBL" id="JABBPN010000020">
    <property type="protein sequence ID" value="NMO97600.1"/>
    <property type="molecule type" value="Genomic_DNA"/>
</dbReference>
<keyword evidence="4" id="KW-0547">Nucleotide-binding</keyword>
<feature type="domain" description="SLH" evidence="6">
    <location>
        <begin position="573"/>
        <end position="632"/>
    </location>
</feature>
<dbReference type="InterPro" id="IPR036907">
    <property type="entry name" value="5'-Nucleotdase_C_sf"/>
</dbReference>
<dbReference type="FunFam" id="3.90.780.10:FF:000004">
    <property type="entry name" value="UDP-sugar hydrolase, putative"/>
    <property type="match status" value="1"/>
</dbReference>
<keyword evidence="2" id="KW-0964">Secreted</keyword>
<feature type="domain" description="SLH" evidence="6">
    <location>
        <begin position="633"/>
        <end position="696"/>
    </location>
</feature>
<accession>A0A848MBS3</accession>
<keyword evidence="8" id="KW-1185">Reference proteome</keyword>
<dbReference type="PRINTS" id="PR01607">
    <property type="entry name" value="APYRASEFAMLY"/>
</dbReference>
<evidence type="ECO:0000256" key="2">
    <source>
        <dbReference type="ARBA" id="ARBA00022525"/>
    </source>
</evidence>
<keyword evidence="3 4" id="KW-0732">Signal</keyword>
<dbReference type="Proteomes" id="UP000565468">
    <property type="component" value="Unassembled WGS sequence"/>
</dbReference>
<keyword evidence="4" id="KW-0378">Hydrolase</keyword>
<dbReference type="PROSITE" id="PS51272">
    <property type="entry name" value="SLH"/>
    <property type="match status" value="3"/>
</dbReference>
<protein>
    <recommendedName>
        <fullName evidence="6">SLH domain-containing protein</fullName>
    </recommendedName>
</protein>
<dbReference type="GO" id="GO:0008768">
    <property type="term" value="F:UDP-sugar diphosphatase activity"/>
    <property type="evidence" value="ECO:0007669"/>
    <property type="project" value="TreeGrafter"/>
</dbReference>
<dbReference type="Pfam" id="PF00395">
    <property type="entry name" value="SLH"/>
    <property type="match status" value="3"/>
</dbReference>
<feature type="chain" id="PRO_5033102528" description="SLH domain-containing protein" evidence="4">
    <location>
        <begin position="36"/>
        <end position="758"/>
    </location>
</feature>
<dbReference type="InterPro" id="IPR001119">
    <property type="entry name" value="SLH_dom"/>
</dbReference>
<dbReference type="GO" id="GO:0046872">
    <property type="term" value="F:metal ion binding"/>
    <property type="evidence" value="ECO:0007669"/>
    <property type="project" value="InterPro"/>
</dbReference>
<dbReference type="InterPro" id="IPR006179">
    <property type="entry name" value="5_nucleotidase/apyrase"/>
</dbReference>
<evidence type="ECO:0000256" key="1">
    <source>
        <dbReference type="ARBA" id="ARBA00004613"/>
    </source>
</evidence>
<dbReference type="GO" id="GO:0000166">
    <property type="term" value="F:nucleotide binding"/>
    <property type="evidence" value="ECO:0007669"/>
    <property type="project" value="UniProtKB-KW"/>
</dbReference>
<dbReference type="InterPro" id="IPR008334">
    <property type="entry name" value="5'-Nucleotdase_C"/>
</dbReference>
<feature type="domain" description="SLH" evidence="6">
    <location>
        <begin position="701"/>
        <end position="758"/>
    </location>
</feature>
<dbReference type="SUPFAM" id="SSF55816">
    <property type="entry name" value="5'-nucleotidase (syn. UDP-sugar hydrolase), C-terminal domain"/>
    <property type="match status" value="1"/>
</dbReference>
<dbReference type="GO" id="GO:0030288">
    <property type="term" value="C:outer membrane-bounded periplasmic space"/>
    <property type="evidence" value="ECO:0007669"/>
    <property type="project" value="TreeGrafter"/>
</dbReference>
<reference evidence="7 8" key="1">
    <citation type="submission" date="2020-04" db="EMBL/GenBank/DDBJ databases">
        <title>Paenibacillus algicola sp. nov., a novel marine bacterium producing alginate lyase.</title>
        <authorList>
            <person name="Huang H."/>
        </authorList>
    </citation>
    <scope>NUCLEOTIDE SEQUENCE [LARGE SCALE GENOMIC DNA]</scope>
    <source>
        <strain evidence="7 8">L7-75</strain>
    </source>
</reference>
<comment type="caution">
    <text evidence="7">The sequence shown here is derived from an EMBL/GenBank/DDBJ whole genome shotgun (WGS) entry which is preliminary data.</text>
</comment>
<dbReference type="Pfam" id="PF00149">
    <property type="entry name" value="Metallophos"/>
    <property type="match status" value="1"/>
</dbReference>
<proteinExistence type="inferred from homology"/>
<dbReference type="GO" id="GO:0005576">
    <property type="term" value="C:extracellular region"/>
    <property type="evidence" value="ECO:0007669"/>
    <property type="project" value="UniProtKB-SubCell"/>
</dbReference>
<dbReference type="GO" id="GO:0009166">
    <property type="term" value="P:nucleotide catabolic process"/>
    <property type="evidence" value="ECO:0007669"/>
    <property type="project" value="InterPro"/>
</dbReference>
<comment type="subcellular location">
    <subcellularLocation>
        <location evidence="1">Secreted</location>
    </subcellularLocation>
</comment>
<dbReference type="PROSITE" id="PS00786">
    <property type="entry name" value="5_NUCLEOTIDASE_2"/>
    <property type="match status" value="1"/>
</dbReference>
<dbReference type="RefSeq" id="WP_169506375.1">
    <property type="nucleotide sequence ID" value="NZ_JABBPN010000020.1"/>
</dbReference>
<dbReference type="PANTHER" id="PTHR11575">
    <property type="entry name" value="5'-NUCLEOTIDASE-RELATED"/>
    <property type="match status" value="1"/>
</dbReference>
<evidence type="ECO:0000256" key="4">
    <source>
        <dbReference type="RuleBase" id="RU362119"/>
    </source>
</evidence>
<dbReference type="PANTHER" id="PTHR11575:SF24">
    <property type="entry name" value="5'-NUCLEOTIDASE"/>
    <property type="match status" value="1"/>
</dbReference>
<organism evidence="7 8">
    <name type="scientific">Paenibacillus lemnae</name>
    <dbReference type="NCBI Taxonomy" id="1330551"/>
    <lineage>
        <taxon>Bacteria</taxon>
        <taxon>Bacillati</taxon>
        <taxon>Bacillota</taxon>
        <taxon>Bacilli</taxon>
        <taxon>Bacillales</taxon>
        <taxon>Paenibacillaceae</taxon>
        <taxon>Paenibacillus</taxon>
    </lineage>
</organism>
<dbReference type="Pfam" id="PF02872">
    <property type="entry name" value="5_nucleotid_C"/>
    <property type="match status" value="1"/>
</dbReference>
<dbReference type="InterPro" id="IPR004843">
    <property type="entry name" value="Calcineurin-like_PHP"/>
</dbReference>
<dbReference type="InterPro" id="IPR029052">
    <property type="entry name" value="Metallo-depent_PP-like"/>
</dbReference>
<name>A0A848MBS3_PAELE</name>
<evidence type="ECO:0000313" key="7">
    <source>
        <dbReference type="EMBL" id="NMO97600.1"/>
    </source>
</evidence>
<dbReference type="Gene3D" id="3.60.21.10">
    <property type="match status" value="1"/>
</dbReference>
<evidence type="ECO:0000259" key="6">
    <source>
        <dbReference type="PROSITE" id="PS51272"/>
    </source>
</evidence>
<dbReference type="SUPFAM" id="SSF56300">
    <property type="entry name" value="Metallo-dependent phosphatases"/>
    <property type="match status" value="1"/>
</dbReference>
<dbReference type="InterPro" id="IPR006146">
    <property type="entry name" value="5'-Nucleotdase_CS"/>
</dbReference>
<feature type="compositionally biased region" description="Pro residues" evidence="5">
    <location>
        <begin position="560"/>
        <end position="572"/>
    </location>
</feature>